<feature type="transmembrane region" description="Helical" evidence="1">
    <location>
        <begin position="93"/>
        <end position="110"/>
    </location>
</feature>
<evidence type="ECO:0000313" key="3">
    <source>
        <dbReference type="Proteomes" id="UP000032160"/>
    </source>
</evidence>
<evidence type="ECO:0000256" key="1">
    <source>
        <dbReference type="SAM" id="Phobius"/>
    </source>
</evidence>
<dbReference type="HOGENOM" id="CLU_1999766_0_0_5"/>
<keyword evidence="1" id="KW-0812">Transmembrane</keyword>
<protein>
    <submittedName>
        <fullName evidence="2">Uncharacterized protein</fullName>
    </submittedName>
</protein>
<accession>X5MNX8</accession>
<evidence type="ECO:0000313" key="2">
    <source>
        <dbReference type="EMBL" id="CDO60566.1"/>
    </source>
</evidence>
<organism evidence="2 3">
    <name type="scientific">Candidatus Phaeomarinibacter ectocarpi</name>
    <dbReference type="NCBI Taxonomy" id="1458461"/>
    <lineage>
        <taxon>Bacteria</taxon>
        <taxon>Pseudomonadati</taxon>
        <taxon>Pseudomonadota</taxon>
        <taxon>Alphaproteobacteria</taxon>
        <taxon>Hyphomicrobiales</taxon>
        <taxon>Parvibaculaceae</taxon>
        <taxon>Candidatus Phaeomarinibacter</taxon>
    </lineage>
</organism>
<name>X5MNX8_9HYPH</name>
<feature type="transmembrane region" description="Helical" evidence="1">
    <location>
        <begin position="34"/>
        <end position="51"/>
    </location>
</feature>
<sequence length="124" mass="13934">METRNSLPLTMKIWLGAMMAANLSSLFFIKNHVAARWVLGALIVGHAWIAVLEASGTYTVQGGQVSLGHFIVWAPAIYALYRYRSEIRLPSAYGFWACAMFFFYGVSLVFDFRDAFIWIGSQLA</sequence>
<dbReference type="AlphaFoldDB" id="X5MNX8"/>
<dbReference type="Proteomes" id="UP000032160">
    <property type="component" value="Chromosome I"/>
</dbReference>
<gene>
    <name evidence="2" type="ORF">BN1012_Phect2353</name>
</gene>
<keyword evidence="1" id="KW-1133">Transmembrane helix</keyword>
<feature type="transmembrane region" description="Helical" evidence="1">
    <location>
        <begin position="12"/>
        <end position="29"/>
    </location>
</feature>
<proteinExistence type="predicted"/>
<reference evidence="2 3" key="1">
    <citation type="journal article" date="2014" name="Front. Genet.">
        <title>Genome and metabolic network of "Candidatus Phaeomarinobacter ectocarpi" Ec32, a new candidate genus of Alphaproteobacteria frequently associated with brown algae.</title>
        <authorList>
            <person name="Dittami S.M."/>
            <person name="Barbeyron T."/>
            <person name="Boyen C."/>
            <person name="Cambefort J."/>
            <person name="Collet G."/>
            <person name="Delage L."/>
            <person name="Gobet A."/>
            <person name="Groisillier A."/>
            <person name="Leblanc C."/>
            <person name="Michel G."/>
            <person name="Scornet D."/>
            <person name="Siegel A."/>
            <person name="Tapia J.E."/>
            <person name="Tonon T."/>
        </authorList>
    </citation>
    <scope>NUCLEOTIDE SEQUENCE [LARGE SCALE GENOMIC DNA]</scope>
    <source>
        <strain evidence="2 3">Ec32</strain>
    </source>
</reference>
<dbReference type="EMBL" id="HG966617">
    <property type="protein sequence ID" value="CDO60566.1"/>
    <property type="molecule type" value="Genomic_DNA"/>
</dbReference>
<keyword evidence="1" id="KW-0472">Membrane</keyword>
<feature type="transmembrane region" description="Helical" evidence="1">
    <location>
        <begin position="63"/>
        <end position="81"/>
    </location>
</feature>
<keyword evidence="3" id="KW-1185">Reference proteome</keyword>
<dbReference type="KEGG" id="pect:BN1012_Phect2353"/>
<dbReference type="STRING" id="1458461.BN1012_Phect2353"/>